<dbReference type="InterPro" id="IPR041367">
    <property type="entry name" value="Znf-CCCH_4"/>
</dbReference>
<dbReference type="PROSITE" id="PS50103">
    <property type="entry name" value="ZF_C3H1"/>
    <property type="match status" value="1"/>
</dbReference>
<name>A0A0D3D0V7_BRAOL</name>
<dbReference type="GO" id="GO:1900458">
    <property type="term" value="P:negative regulation of brassinosteroid mediated signaling pathway"/>
    <property type="evidence" value="ECO:0007669"/>
    <property type="project" value="EnsemblPlants"/>
</dbReference>
<feature type="compositionally biased region" description="Polar residues" evidence="7">
    <location>
        <begin position="341"/>
        <end position="392"/>
    </location>
</feature>
<dbReference type="Gene3D" id="4.10.1000.10">
    <property type="entry name" value="Zinc finger, CCCH-type"/>
    <property type="match status" value="1"/>
</dbReference>
<dbReference type="InterPro" id="IPR051767">
    <property type="entry name" value="Nucleoporin_NUP42"/>
</dbReference>
<dbReference type="GO" id="GO:0043565">
    <property type="term" value="F:sequence-specific DNA binding"/>
    <property type="evidence" value="ECO:0007669"/>
    <property type="project" value="EnsemblPlants"/>
</dbReference>
<dbReference type="HOGENOM" id="CLU_044925_0_0_1"/>
<evidence type="ECO:0000256" key="5">
    <source>
        <dbReference type="ARBA" id="ARBA00023242"/>
    </source>
</evidence>
<dbReference type="STRING" id="109376.A0A0D3D0V7"/>
<feature type="region of interest" description="Disordered" evidence="7">
    <location>
        <begin position="293"/>
        <end position="399"/>
    </location>
</feature>
<feature type="compositionally biased region" description="Low complexity" evidence="7">
    <location>
        <begin position="87"/>
        <end position="99"/>
    </location>
</feature>
<evidence type="ECO:0000256" key="7">
    <source>
        <dbReference type="SAM" id="MobiDB-lite"/>
    </source>
</evidence>
<dbReference type="PANTHER" id="PTHR46527:SF1">
    <property type="entry name" value="NUCLEOPORIN NUP42"/>
    <property type="match status" value="1"/>
</dbReference>
<evidence type="ECO:0000259" key="8">
    <source>
        <dbReference type="PROSITE" id="PS50103"/>
    </source>
</evidence>
<organism evidence="9 10">
    <name type="scientific">Brassica oleracea var. oleracea</name>
    <dbReference type="NCBI Taxonomy" id="109376"/>
    <lineage>
        <taxon>Eukaryota</taxon>
        <taxon>Viridiplantae</taxon>
        <taxon>Streptophyta</taxon>
        <taxon>Embryophyta</taxon>
        <taxon>Tracheophyta</taxon>
        <taxon>Spermatophyta</taxon>
        <taxon>Magnoliopsida</taxon>
        <taxon>eudicotyledons</taxon>
        <taxon>Gunneridae</taxon>
        <taxon>Pentapetalae</taxon>
        <taxon>rosids</taxon>
        <taxon>malvids</taxon>
        <taxon>Brassicales</taxon>
        <taxon>Brassicaceae</taxon>
        <taxon>Brassiceae</taxon>
        <taxon>Brassica</taxon>
    </lineage>
</organism>
<feature type="compositionally biased region" description="Polar residues" evidence="7">
    <location>
        <begin position="57"/>
        <end position="78"/>
    </location>
</feature>
<evidence type="ECO:0000313" key="10">
    <source>
        <dbReference type="Proteomes" id="UP000032141"/>
    </source>
</evidence>
<evidence type="ECO:0000313" key="9">
    <source>
        <dbReference type="EnsemblPlants" id="Bo6g119520.1"/>
    </source>
</evidence>
<sequence>MRKELCRNFQQGSCRYGERCRYLHPQQTIPNNPFGFGTQQQQNKTSNNPFGFGVQGGSNSNRPNQSQQPFQNTWQRNPSSGSGGGASSSTQQSSKQTQQADHKCTDPAACKRVIQEDLKNERPMWKLTCYAHCKHLPCDVSGDISYEELRAMAYEESKRGVPLQSIVERERNLQNAKVAEFENFLRSPYRGAATSNQTPSIFPPATQVNASPGGFSAFNQQPALFPNTNAGGGTPNPFGRFNQQPNAFSVNTPQPAPSGTCFFFVCSDLLRLSHLKPLLQMITGPSGFLSQPSSFGPGPAAPSGFQPSVSFKPASFGPGPVAPSGFQSQPASFGPGPGLSTPPQNSSIFPSVTPTPAFNTNQNNQTGFSFNSPVASFTSQAVDTTNTPSGTELQAGGAPVDNSIWLKEKWNPGEIPEQAPPDAFVHR</sequence>
<protein>
    <recommendedName>
        <fullName evidence="8">C3H1-type domain-containing protein</fullName>
    </recommendedName>
</protein>
<dbReference type="SUPFAM" id="SSF90229">
    <property type="entry name" value="CCCH zinc finger"/>
    <property type="match status" value="1"/>
</dbReference>
<keyword evidence="3 6" id="KW-0863">Zinc-finger</keyword>
<dbReference type="InterPro" id="IPR000571">
    <property type="entry name" value="Znf_CCCH"/>
</dbReference>
<dbReference type="Pfam" id="PF18044">
    <property type="entry name" value="zf-CCCH_4"/>
    <property type="match status" value="1"/>
</dbReference>
<dbReference type="InterPro" id="IPR036855">
    <property type="entry name" value="Znf_CCCH_sf"/>
</dbReference>
<accession>A0A0D3D0V7</accession>
<feature type="compositionally biased region" description="Low complexity" evidence="7">
    <location>
        <begin position="293"/>
        <end position="308"/>
    </location>
</feature>
<keyword evidence="5" id="KW-0539">Nucleus</keyword>
<dbReference type="eggNOG" id="ENOG502RVHV">
    <property type="taxonomic scope" value="Eukaryota"/>
</dbReference>
<keyword evidence="10" id="KW-1185">Reference proteome</keyword>
<proteinExistence type="predicted"/>
<feature type="zinc finger region" description="C3H1-type" evidence="6">
    <location>
        <begin position="1"/>
        <end position="27"/>
    </location>
</feature>
<dbReference type="GO" id="GO:0005737">
    <property type="term" value="C:cytoplasm"/>
    <property type="evidence" value="ECO:0007669"/>
    <property type="project" value="EnsemblPlants"/>
</dbReference>
<feature type="compositionally biased region" description="Polar residues" evidence="7">
    <location>
        <begin position="31"/>
        <end position="49"/>
    </location>
</feature>
<keyword evidence="4 6" id="KW-0862">Zinc</keyword>
<feature type="region of interest" description="Disordered" evidence="7">
    <location>
        <begin position="31"/>
        <end position="105"/>
    </location>
</feature>
<feature type="domain" description="C3H1-type" evidence="8">
    <location>
        <begin position="1"/>
        <end position="27"/>
    </location>
</feature>
<keyword evidence="2 6" id="KW-0479">Metal-binding</keyword>
<dbReference type="Proteomes" id="UP000032141">
    <property type="component" value="Chromosome C6"/>
</dbReference>
<dbReference type="EnsemblPlants" id="Bo6g119520.1">
    <property type="protein sequence ID" value="Bo6g119520.1"/>
    <property type="gene ID" value="Bo6g119520"/>
</dbReference>
<evidence type="ECO:0000256" key="4">
    <source>
        <dbReference type="ARBA" id="ARBA00022833"/>
    </source>
</evidence>
<reference evidence="9 10" key="1">
    <citation type="journal article" date="2014" name="Genome Biol.">
        <title>Transcriptome and methylome profiling reveals relics of genome dominance in the mesopolyploid Brassica oleracea.</title>
        <authorList>
            <person name="Parkin I.A."/>
            <person name="Koh C."/>
            <person name="Tang H."/>
            <person name="Robinson S.J."/>
            <person name="Kagale S."/>
            <person name="Clarke W.E."/>
            <person name="Town C.D."/>
            <person name="Nixon J."/>
            <person name="Krishnakumar V."/>
            <person name="Bidwell S.L."/>
            <person name="Denoeud F."/>
            <person name="Belcram H."/>
            <person name="Links M.G."/>
            <person name="Just J."/>
            <person name="Clarke C."/>
            <person name="Bender T."/>
            <person name="Huebert T."/>
            <person name="Mason A.S."/>
            <person name="Pires J.C."/>
            <person name="Barker G."/>
            <person name="Moore J."/>
            <person name="Walley P.G."/>
            <person name="Manoli S."/>
            <person name="Batley J."/>
            <person name="Edwards D."/>
            <person name="Nelson M.N."/>
            <person name="Wang X."/>
            <person name="Paterson A.H."/>
            <person name="King G."/>
            <person name="Bancroft I."/>
            <person name="Chalhoub B."/>
            <person name="Sharpe A.G."/>
        </authorList>
    </citation>
    <scope>NUCLEOTIDE SEQUENCE</scope>
    <source>
        <strain evidence="9 10">cv. TO1000</strain>
    </source>
</reference>
<evidence type="ECO:0000256" key="3">
    <source>
        <dbReference type="ARBA" id="ARBA00022771"/>
    </source>
</evidence>
<dbReference type="SMART" id="SM00356">
    <property type="entry name" value="ZnF_C3H1"/>
    <property type="match status" value="1"/>
</dbReference>
<evidence type="ECO:0000256" key="1">
    <source>
        <dbReference type="ARBA" id="ARBA00004123"/>
    </source>
</evidence>
<dbReference type="OMA" id="IWILTCY"/>
<comment type="subcellular location">
    <subcellularLocation>
        <location evidence="1">Nucleus</location>
    </subcellularLocation>
</comment>
<dbReference type="Gramene" id="Bo6g119520.1">
    <property type="protein sequence ID" value="Bo6g119520.1"/>
    <property type="gene ID" value="Bo6g119520"/>
</dbReference>
<reference evidence="9" key="2">
    <citation type="submission" date="2015-03" db="UniProtKB">
        <authorList>
            <consortium name="EnsemblPlants"/>
        </authorList>
    </citation>
    <scope>IDENTIFICATION</scope>
</reference>
<dbReference type="GO" id="GO:0008270">
    <property type="term" value="F:zinc ion binding"/>
    <property type="evidence" value="ECO:0007669"/>
    <property type="project" value="UniProtKB-KW"/>
</dbReference>
<dbReference type="AlphaFoldDB" id="A0A0D3D0V7"/>
<evidence type="ECO:0000256" key="6">
    <source>
        <dbReference type="PROSITE-ProRule" id="PRU00723"/>
    </source>
</evidence>
<dbReference type="PANTHER" id="PTHR46527">
    <property type="entry name" value="NUCLEOPORIN-LIKE PROTEIN 2"/>
    <property type="match status" value="1"/>
</dbReference>
<evidence type="ECO:0000256" key="2">
    <source>
        <dbReference type="ARBA" id="ARBA00022723"/>
    </source>
</evidence>
<dbReference type="GO" id="GO:0005635">
    <property type="term" value="C:nuclear envelope"/>
    <property type="evidence" value="ECO:0007669"/>
    <property type="project" value="EnsemblPlants"/>
</dbReference>